<dbReference type="PROSITE" id="PS51257">
    <property type="entry name" value="PROKAR_LIPOPROTEIN"/>
    <property type="match status" value="1"/>
</dbReference>
<proteinExistence type="predicted"/>
<dbReference type="PANTHER" id="PTHR30290:SF83">
    <property type="entry name" value="ABC TRANSPORTER SUBSTRATE-BINDING PROTEIN"/>
    <property type="match status" value="1"/>
</dbReference>
<dbReference type="EMBL" id="BJYX01000025">
    <property type="protein sequence ID" value="GEO31721.1"/>
    <property type="molecule type" value="Genomic_DNA"/>
</dbReference>
<feature type="region of interest" description="Disordered" evidence="1">
    <location>
        <begin position="31"/>
        <end position="52"/>
    </location>
</feature>
<dbReference type="Pfam" id="PF00496">
    <property type="entry name" value="SBP_bac_5"/>
    <property type="match status" value="1"/>
</dbReference>
<feature type="domain" description="Solute-binding protein family 5" evidence="3">
    <location>
        <begin position="100"/>
        <end position="497"/>
    </location>
</feature>
<gene>
    <name evidence="4" type="ORF">TAE01_35310</name>
</gene>
<dbReference type="Gene3D" id="3.10.105.10">
    <property type="entry name" value="Dipeptide-binding Protein, Domain 3"/>
    <property type="match status" value="1"/>
</dbReference>
<keyword evidence="2" id="KW-0732">Signal</keyword>
<dbReference type="GO" id="GO:0043190">
    <property type="term" value="C:ATP-binding cassette (ABC) transporter complex"/>
    <property type="evidence" value="ECO:0007669"/>
    <property type="project" value="InterPro"/>
</dbReference>
<dbReference type="Proteomes" id="UP000321534">
    <property type="component" value="Unassembled WGS sequence"/>
</dbReference>
<evidence type="ECO:0000313" key="4">
    <source>
        <dbReference type="EMBL" id="GEO31721.1"/>
    </source>
</evidence>
<feature type="signal peptide" evidence="2">
    <location>
        <begin position="1"/>
        <end position="24"/>
    </location>
</feature>
<dbReference type="InterPro" id="IPR039424">
    <property type="entry name" value="SBP_5"/>
</dbReference>
<evidence type="ECO:0000313" key="5">
    <source>
        <dbReference type="Proteomes" id="UP000321534"/>
    </source>
</evidence>
<feature type="chain" id="PRO_5039472489" evidence="2">
    <location>
        <begin position="25"/>
        <end position="587"/>
    </location>
</feature>
<evidence type="ECO:0000256" key="2">
    <source>
        <dbReference type="SAM" id="SignalP"/>
    </source>
</evidence>
<dbReference type="GO" id="GO:0042597">
    <property type="term" value="C:periplasmic space"/>
    <property type="evidence" value="ECO:0007669"/>
    <property type="project" value="UniProtKB-ARBA"/>
</dbReference>
<reference evidence="4 5" key="1">
    <citation type="submission" date="2019-07" db="EMBL/GenBank/DDBJ databases">
        <title>Whole genome shotgun sequence of Terrabacter aerolatus NBRC 106305.</title>
        <authorList>
            <person name="Hosoyama A."/>
            <person name="Uohara A."/>
            <person name="Ohji S."/>
            <person name="Ichikawa N."/>
        </authorList>
    </citation>
    <scope>NUCLEOTIDE SEQUENCE [LARGE SCALE GENOMIC DNA]</scope>
    <source>
        <strain evidence="4 5">NBRC 106305</strain>
    </source>
</reference>
<dbReference type="InterPro" id="IPR000914">
    <property type="entry name" value="SBP_5_dom"/>
</dbReference>
<accession>A0A512D5I1</accession>
<dbReference type="CDD" id="cd08506">
    <property type="entry name" value="PBP2_clavulanate_OppA2"/>
    <property type="match status" value="1"/>
</dbReference>
<dbReference type="GO" id="GO:1904680">
    <property type="term" value="F:peptide transmembrane transporter activity"/>
    <property type="evidence" value="ECO:0007669"/>
    <property type="project" value="TreeGrafter"/>
</dbReference>
<dbReference type="PANTHER" id="PTHR30290">
    <property type="entry name" value="PERIPLASMIC BINDING COMPONENT OF ABC TRANSPORTER"/>
    <property type="match status" value="1"/>
</dbReference>
<sequence>MVRGLRRSVAAGVGAALLAAAAAACTGSSEPASTQAALGSAPSGSTGQPQRGGALQVLVSGTIATWDPQLMYVGPDAFFAQRTFARGLTAYGTGDHQRDIQADLATDTGTPSDGARTWAFTLRPGVTWQDGSPITCDDVRHGVARTFDRRTHINGTNYASFLLDMPTQVTPEGLEKPVYGGPGDTAHEADFDRAVSCKGSTITFRLRDSEPDFPHIVALPEFAPRKASADTKGSTASYAVMSSGPYRLQGPWVEGQGGTFVRNEHWDPRTDPIRRAYPDEIRVTSGLGEQTVIQRLLNQQDEDAYAVSWVQASPTLRNQAGTGLQARLTFPYTGNVDYLALNMRSTVMSNPAVRKALALSTNRATYVTATGGEGAGTPTWSILSPTVDPQSIDPPAGTGVEGDPEGARRILQQAGVKLPVPLRVVYARSVLGDKAYAALAAGWERAGFQVQLTGVPAEKYYETIEKPSSVSSFDVFRGVWTPDWPSAGGVIPALFDSRINIDSSGPGQDVGYFNSPTVNALIDKADVTPDPRTREKVWDQADQQLRDEGGYIALSATKALYLHGSGVRFYEDHAVGGIVDLATVAVR</sequence>
<comment type="caution">
    <text evidence="4">The sequence shown here is derived from an EMBL/GenBank/DDBJ whole genome shotgun (WGS) entry which is preliminary data.</text>
</comment>
<evidence type="ECO:0000259" key="3">
    <source>
        <dbReference type="Pfam" id="PF00496"/>
    </source>
</evidence>
<dbReference type="InterPro" id="IPR030678">
    <property type="entry name" value="Peptide/Ni-bd"/>
</dbReference>
<keyword evidence="5" id="KW-1185">Reference proteome</keyword>
<dbReference type="RefSeq" id="WP_246111431.1">
    <property type="nucleotide sequence ID" value="NZ_BAAARO010000016.1"/>
</dbReference>
<dbReference type="SUPFAM" id="SSF53850">
    <property type="entry name" value="Periplasmic binding protein-like II"/>
    <property type="match status" value="1"/>
</dbReference>
<dbReference type="Gene3D" id="3.40.190.10">
    <property type="entry name" value="Periplasmic binding protein-like II"/>
    <property type="match status" value="1"/>
</dbReference>
<name>A0A512D5I1_9MICO</name>
<dbReference type="AlphaFoldDB" id="A0A512D5I1"/>
<organism evidence="4 5">
    <name type="scientific">Terrabacter aerolatus</name>
    <dbReference type="NCBI Taxonomy" id="422442"/>
    <lineage>
        <taxon>Bacteria</taxon>
        <taxon>Bacillati</taxon>
        <taxon>Actinomycetota</taxon>
        <taxon>Actinomycetes</taxon>
        <taxon>Micrococcales</taxon>
        <taxon>Intrasporangiaceae</taxon>
        <taxon>Terrabacter</taxon>
    </lineage>
</organism>
<dbReference type="PIRSF" id="PIRSF002741">
    <property type="entry name" value="MppA"/>
    <property type="match status" value="1"/>
</dbReference>
<feature type="compositionally biased region" description="Polar residues" evidence="1">
    <location>
        <begin position="31"/>
        <end position="49"/>
    </location>
</feature>
<evidence type="ECO:0000256" key="1">
    <source>
        <dbReference type="SAM" id="MobiDB-lite"/>
    </source>
</evidence>
<protein>
    <submittedName>
        <fullName evidence="4">ABC transporter substrate-binding protein</fullName>
    </submittedName>
</protein>
<dbReference type="GO" id="GO:0015833">
    <property type="term" value="P:peptide transport"/>
    <property type="evidence" value="ECO:0007669"/>
    <property type="project" value="TreeGrafter"/>
</dbReference>